<dbReference type="Pfam" id="PF05724">
    <property type="entry name" value="TPMT"/>
    <property type="match status" value="1"/>
</dbReference>
<sequence>MAKDWNRAYEAADIPWDKGQASPPLLEFLQRRAVLGRVLVPGCGTGHDVRALAAQGADVVGMDIAPRAVQMAHVFERTGGECYDTGDFLNLDEAHCGAYDWVVEHTCLCALDLSQRAAYARSVQRALKPGGHYLAVFYREVSDYTGDGPPHPIAREESDVLFGPTFDALHAFVPQQSYPSRPIGSEEVCLWRLQCCDG</sequence>
<organism evidence="5 6">
    <name type="scientific">Coraliomargarita algicola</name>
    <dbReference type="NCBI Taxonomy" id="3092156"/>
    <lineage>
        <taxon>Bacteria</taxon>
        <taxon>Pseudomonadati</taxon>
        <taxon>Verrucomicrobiota</taxon>
        <taxon>Opitutia</taxon>
        <taxon>Puniceicoccales</taxon>
        <taxon>Coraliomargaritaceae</taxon>
        <taxon>Coraliomargarita</taxon>
    </lineage>
</organism>
<dbReference type="RefSeq" id="WP_319831375.1">
    <property type="nucleotide sequence ID" value="NZ_CP138858.1"/>
</dbReference>
<dbReference type="EMBL" id="CP138858">
    <property type="protein sequence ID" value="WPJ94446.1"/>
    <property type="molecule type" value="Genomic_DNA"/>
</dbReference>
<dbReference type="Gene3D" id="3.40.50.150">
    <property type="entry name" value="Vaccinia Virus protein VP39"/>
    <property type="match status" value="1"/>
</dbReference>
<evidence type="ECO:0000313" key="6">
    <source>
        <dbReference type="Proteomes" id="UP001324993"/>
    </source>
</evidence>
<keyword evidence="1" id="KW-0597">Phosphoprotein</keyword>
<protein>
    <submittedName>
        <fullName evidence="5">Methyltransferase domain-containing protein</fullName>
    </submittedName>
</protein>
<dbReference type="GO" id="GO:0032259">
    <property type="term" value="P:methylation"/>
    <property type="evidence" value="ECO:0007669"/>
    <property type="project" value="UniProtKB-KW"/>
</dbReference>
<name>A0ABZ0RGV9_9BACT</name>
<dbReference type="CDD" id="cd02440">
    <property type="entry name" value="AdoMet_MTases"/>
    <property type="match status" value="1"/>
</dbReference>
<accession>A0ABZ0RGV9</accession>
<proteinExistence type="predicted"/>
<reference evidence="5 6" key="1">
    <citation type="submission" date="2023-11" db="EMBL/GenBank/DDBJ databases">
        <title>Coraliomargarita sp. nov., isolated from marine algae.</title>
        <authorList>
            <person name="Lee J.K."/>
            <person name="Baek J.H."/>
            <person name="Kim J.M."/>
            <person name="Choi D.G."/>
            <person name="Jeon C.O."/>
        </authorList>
    </citation>
    <scope>NUCLEOTIDE SEQUENCE [LARGE SCALE GENOMIC DNA]</scope>
    <source>
        <strain evidence="5 6">J2-16</strain>
    </source>
</reference>
<dbReference type="PROSITE" id="PS51585">
    <property type="entry name" value="SAM_MT_TPMT"/>
    <property type="match status" value="1"/>
</dbReference>
<evidence type="ECO:0000313" key="5">
    <source>
        <dbReference type="EMBL" id="WPJ94446.1"/>
    </source>
</evidence>
<dbReference type="GO" id="GO:0008168">
    <property type="term" value="F:methyltransferase activity"/>
    <property type="evidence" value="ECO:0007669"/>
    <property type="project" value="UniProtKB-KW"/>
</dbReference>
<keyword evidence="6" id="KW-1185">Reference proteome</keyword>
<keyword evidence="4" id="KW-0949">S-adenosyl-L-methionine</keyword>
<evidence type="ECO:0000256" key="4">
    <source>
        <dbReference type="ARBA" id="ARBA00022691"/>
    </source>
</evidence>
<keyword evidence="2 5" id="KW-0489">Methyltransferase</keyword>
<dbReference type="InterPro" id="IPR008854">
    <property type="entry name" value="TPMT"/>
</dbReference>
<dbReference type="PANTHER" id="PTHR32183">
    <property type="match status" value="1"/>
</dbReference>
<dbReference type="Proteomes" id="UP001324993">
    <property type="component" value="Chromosome"/>
</dbReference>
<dbReference type="PANTHER" id="PTHR32183:SF6">
    <property type="entry name" value="CYSTEINE SULFINATE DESULFINASE_CYSTEINE DESULFURASE AND RELATED ENZYMES"/>
    <property type="match status" value="1"/>
</dbReference>
<gene>
    <name evidence="5" type="ORF">SH580_13490</name>
</gene>
<evidence type="ECO:0000256" key="2">
    <source>
        <dbReference type="ARBA" id="ARBA00022603"/>
    </source>
</evidence>
<evidence type="ECO:0000256" key="3">
    <source>
        <dbReference type="ARBA" id="ARBA00022679"/>
    </source>
</evidence>
<dbReference type="SUPFAM" id="SSF53335">
    <property type="entry name" value="S-adenosyl-L-methionine-dependent methyltransferases"/>
    <property type="match status" value="1"/>
</dbReference>
<dbReference type="InterPro" id="IPR029063">
    <property type="entry name" value="SAM-dependent_MTases_sf"/>
</dbReference>
<keyword evidence="3" id="KW-0808">Transferase</keyword>
<evidence type="ECO:0000256" key="1">
    <source>
        <dbReference type="ARBA" id="ARBA00022553"/>
    </source>
</evidence>